<dbReference type="SUPFAM" id="SSF51197">
    <property type="entry name" value="Clavaminate synthase-like"/>
    <property type="match status" value="2"/>
</dbReference>
<dbReference type="OrthoDB" id="288590at2759"/>
<reference evidence="8" key="1">
    <citation type="journal article" date="2019" name="Gigascience">
        <title>De novo genome assembly of the endangered Acer yangbiense, a plant species with extremely small populations endemic to Yunnan Province, China.</title>
        <authorList>
            <person name="Yang J."/>
            <person name="Wariss H.M."/>
            <person name="Tao L."/>
            <person name="Zhang R."/>
            <person name="Yun Q."/>
            <person name="Hollingsworth P."/>
            <person name="Dao Z."/>
            <person name="Luo G."/>
            <person name="Guo H."/>
            <person name="Ma Y."/>
            <person name="Sun W."/>
        </authorList>
    </citation>
    <scope>NUCLEOTIDE SEQUENCE [LARGE SCALE GENOMIC DNA]</scope>
    <source>
        <strain evidence="8">cv. Malutang</strain>
    </source>
</reference>
<sequence>MAVTSTDEEVSRSTMESNYDRVSELKAFDETKAGVKGLADAGIDKIPRIFYQPPDNYNNAPVSGDTQFSLPVIDLEGVSKDPIQRKEIVERVGNASEKWGFFQVINHGIPVNVLEDMKAGVLSVPAANWRDTMYCIMAPNPPSPKDLPVACRDIMLEYSKQVMELGYLLVELLSEALGLNSNHLKDMGCAEGMILLSHYYPACPQPELTMGATKHADNDFFTVLLQGHIGGLQVLHQNHWIDVPSIPEALVINIGDLLQANLEGVDKDPAQRKEIVERVRNALEKWGFFQVINRGISVSVLEEMEDGTSRFYEQDNKVKKEFYTRDHSRRVVYNANFDLYTSPAANWRDTMCCFMAPNPPKPEEMPAICRDIMFEYSKQVMELGHLMFEILSEALGLKPNHLKDMGCAGGLILLSHYYLPCPQPELTIGITKHFFF</sequence>
<dbReference type="PANTHER" id="PTHR10209:SF791">
    <property type="entry name" value="1-AMINOCYCLOPROPANE-1-CARBOXYLATE OXIDASE HOMOLOG 1"/>
    <property type="match status" value="1"/>
</dbReference>
<dbReference type="Pfam" id="PF14226">
    <property type="entry name" value="DIOX_N"/>
    <property type="match status" value="1"/>
</dbReference>
<evidence type="ECO:0000313" key="8">
    <source>
        <dbReference type="Proteomes" id="UP000323000"/>
    </source>
</evidence>
<evidence type="ECO:0000313" key="7">
    <source>
        <dbReference type="EMBL" id="TXG72277.1"/>
    </source>
</evidence>
<evidence type="ECO:0000259" key="6">
    <source>
        <dbReference type="PROSITE" id="PS51471"/>
    </source>
</evidence>
<name>A0A5C7ISA3_9ROSI</name>
<dbReference type="Proteomes" id="UP000323000">
    <property type="component" value="Chromosome 1"/>
</dbReference>
<proteinExistence type="inferred from homology"/>
<evidence type="ECO:0000256" key="5">
    <source>
        <dbReference type="RuleBase" id="RU003682"/>
    </source>
</evidence>
<dbReference type="InterPro" id="IPR027443">
    <property type="entry name" value="IPNS-like_sf"/>
</dbReference>
<gene>
    <name evidence="7" type="ORF">EZV62_000856</name>
</gene>
<comment type="caution">
    <text evidence="7">The sequence shown here is derived from an EMBL/GenBank/DDBJ whole genome shotgun (WGS) entry which is preliminary data.</text>
</comment>
<evidence type="ECO:0000256" key="4">
    <source>
        <dbReference type="ARBA" id="ARBA00023004"/>
    </source>
</evidence>
<dbReference type="PROSITE" id="PS51471">
    <property type="entry name" value="FE2OG_OXY"/>
    <property type="match status" value="1"/>
</dbReference>
<dbReference type="EMBL" id="VAHF01000001">
    <property type="protein sequence ID" value="TXG72277.1"/>
    <property type="molecule type" value="Genomic_DNA"/>
</dbReference>
<dbReference type="InterPro" id="IPR044861">
    <property type="entry name" value="IPNS-like_FE2OG_OXY"/>
</dbReference>
<dbReference type="GO" id="GO:0046872">
    <property type="term" value="F:metal ion binding"/>
    <property type="evidence" value="ECO:0007669"/>
    <property type="project" value="UniProtKB-KW"/>
</dbReference>
<dbReference type="Gene3D" id="2.60.120.330">
    <property type="entry name" value="B-lactam Antibiotic, Isopenicillin N Synthase, Chain"/>
    <property type="match status" value="3"/>
</dbReference>
<feature type="domain" description="Fe2OG dioxygenase" evidence="6">
    <location>
        <begin position="189"/>
        <end position="292"/>
    </location>
</feature>
<dbReference type="PANTHER" id="PTHR10209">
    <property type="entry name" value="OXIDOREDUCTASE, 2OG-FE II OXYGENASE FAMILY PROTEIN"/>
    <property type="match status" value="1"/>
</dbReference>
<dbReference type="GO" id="GO:0051213">
    <property type="term" value="F:dioxygenase activity"/>
    <property type="evidence" value="ECO:0007669"/>
    <property type="project" value="UniProtKB-ARBA"/>
</dbReference>
<organism evidence="7 8">
    <name type="scientific">Acer yangbiense</name>
    <dbReference type="NCBI Taxonomy" id="1000413"/>
    <lineage>
        <taxon>Eukaryota</taxon>
        <taxon>Viridiplantae</taxon>
        <taxon>Streptophyta</taxon>
        <taxon>Embryophyta</taxon>
        <taxon>Tracheophyta</taxon>
        <taxon>Spermatophyta</taxon>
        <taxon>Magnoliopsida</taxon>
        <taxon>eudicotyledons</taxon>
        <taxon>Gunneridae</taxon>
        <taxon>Pentapetalae</taxon>
        <taxon>rosids</taxon>
        <taxon>malvids</taxon>
        <taxon>Sapindales</taxon>
        <taxon>Sapindaceae</taxon>
        <taxon>Hippocastanoideae</taxon>
        <taxon>Acereae</taxon>
        <taxon>Acer</taxon>
    </lineage>
</organism>
<keyword evidence="3 5" id="KW-0560">Oxidoreductase</keyword>
<dbReference type="InterPro" id="IPR026992">
    <property type="entry name" value="DIOX_N"/>
</dbReference>
<keyword evidence="2 5" id="KW-0479">Metal-binding</keyword>
<protein>
    <recommendedName>
        <fullName evidence="6">Fe2OG dioxygenase domain-containing protein</fullName>
    </recommendedName>
</protein>
<keyword evidence="4 5" id="KW-0408">Iron</keyword>
<dbReference type="Pfam" id="PF03171">
    <property type="entry name" value="2OG-FeII_Oxy"/>
    <property type="match status" value="1"/>
</dbReference>
<evidence type="ECO:0000256" key="2">
    <source>
        <dbReference type="ARBA" id="ARBA00022723"/>
    </source>
</evidence>
<accession>A0A5C7ISA3</accession>
<evidence type="ECO:0000256" key="1">
    <source>
        <dbReference type="ARBA" id="ARBA00008056"/>
    </source>
</evidence>
<evidence type="ECO:0000256" key="3">
    <source>
        <dbReference type="ARBA" id="ARBA00023002"/>
    </source>
</evidence>
<comment type="similarity">
    <text evidence="1 5">Belongs to the iron/ascorbate-dependent oxidoreductase family.</text>
</comment>
<dbReference type="AlphaFoldDB" id="A0A5C7ISA3"/>
<dbReference type="InterPro" id="IPR005123">
    <property type="entry name" value="Oxoglu/Fe-dep_dioxygenase_dom"/>
</dbReference>
<keyword evidence="8" id="KW-1185">Reference proteome</keyword>